<dbReference type="Proteomes" id="UP000014729">
    <property type="component" value="Segment"/>
</dbReference>
<evidence type="ECO:0000313" key="3">
    <source>
        <dbReference type="Proteomes" id="UP000014729"/>
    </source>
</evidence>
<reference evidence="2 3" key="2">
    <citation type="journal article" date="2013" name="Proc. Natl. Acad. Sci. U.S.A.">
        <title>Twelve previously unknown phage genera are ubiquitous in global oceans.</title>
        <authorList>
            <person name="Holmfeldt K."/>
            <person name="Solonenko N."/>
            <person name="Shah M."/>
            <person name="Corrier K."/>
            <person name="Riemann L."/>
            <person name="Verberkmoes N.C."/>
            <person name="Sullivan M.B."/>
        </authorList>
    </citation>
    <scope>NUCLEOTIDE SEQUENCE [LARGE SCALE GENOMIC DNA]</scope>
    <source>
        <strain evidence="2">PhiST</strain>
    </source>
</reference>
<sequence length="133" mass="15912">MKTNRKREYSLRIPITFSIPSIFHNSTDKWVEDRWIKIYENGELVLTITKENYRENSTFQKLFFNKSKISFVSGFRNTKDSELIYKIGTEFLRFKNEKNGTTIQYPLEIKGSNNRITIPNVFSELRIIQKYNL</sequence>
<accession>M4SPT5</accession>
<dbReference type="GeneID" id="15009955"/>
<evidence type="ECO:0000313" key="4">
    <source>
        <dbReference type="Proteomes" id="UP000203074"/>
    </source>
</evidence>
<dbReference type="KEGG" id="vg:15009955"/>
<evidence type="ECO:0000313" key="1">
    <source>
        <dbReference type="EMBL" id="AGH56756.1"/>
    </source>
</evidence>
<dbReference type="EMBL" id="KC821604">
    <property type="protein sequence ID" value="AGO47191.1"/>
    <property type="molecule type" value="Genomic_DNA"/>
</dbReference>
<organism evidence="1 4">
    <name type="scientific">Cellulophaga phage phiST</name>
    <dbReference type="NCBI Taxonomy" id="756282"/>
    <lineage>
        <taxon>Viruses</taxon>
        <taxon>Duplodnaviria</taxon>
        <taxon>Heunggongvirae</taxon>
        <taxon>Uroviricota</taxon>
        <taxon>Caudoviricetes</taxon>
        <taxon>Cbastvirus</taxon>
        <taxon>Cbastvirus ST</taxon>
    </lineage>
</organism>
<reference evidence="1 4" key="1">
    <citation type="submission" date="2010-11" db="EMBL/GenBank/DDBJ databases">
        <title>The Genome Sequence of Cellulophaga phage phiST.</title>
        <authorList>
            <consortium name="The Broad Institute Genome Sequencing Platform"/>
            <person name="Henn M.R."/>
            <person name="Reimann L."/>
            <person name="Holmfelt K."/>
            <person name="Levin J."/>
            <person name="Malboeuf C."/>
            <person name="Casali M."/>
            <person name="Russ C."/>
            <person name="Lennon N."/>
            <person name="Chapman S.B."/>
            <person name="Erlich R."/>
            <person name="Young S.K."/>
            <person name="Yandava C."/>
            <person name="Zeng Q."/>
            <person name="Alvarado L."/>
            <person name="Anderson S."/>
            <person name="Berlin A."/>
            <person name="Chen Z."/>
            <person name="Freedman E."/>
            <person name="Gellesch M."/>
            <person name="Goldberg J."/>
            <person name="Green L."/>
            <person name="Griggs A."/>
            <person name="Gujja S."/>
            <person name="Heilman E.R."/>
            <person name="Heiman D."/>
            <person name="Hollinger A."/>
            <person name="Howarth C."/>
            <person name="Larson L."/>
            <person name="Mehta T."/>
            <person name="Pearson M."/>
            <person name="Roberts A."/>
            <person name="Ryan E."/>
            <person name="Saif S."/>
            <person name="Shea T."/>
            <person name="Shenoy N."/>
            <person name="Sisk P."/>
            <person name="Stolte C."/>
            <person name="Sykes S."/>
            <person name="White J."/>
            <person name="Haas B."/>
            <person name="Nusbaum C."/>
            <person name="Birren B."/>
        </authorList>
    </citation>
    <scope>NUCLEOTIDE SEQUENCE [LARGE SCALE GENOMIC DNA]</scope>
    <source>
        <strain evidence="4">phiST</strain>
        <strain evidence="1">PhiST</strain>
    </source>
</reference>
<protein>
    <submittedName>
        <fullName evidence="1">Uncharacterized protein</fullName>
    </submittedName>
</protein>
<evidence type="ECO:0000313" key="2">
    <source>
        <dbReference type="EMBL" id="AGO47191.1"/>
    </source>
</evidence>
<gene>
    <name evidence="1" type="ORF">CGPG_00057</name>
    <name evidence="2" type="ORF">PhiST_gp052</name>
</gene>
<dbReference type="EMBL" id="HQ634192">
    <property type="protein sequence ID" value="AGH56756.1"/>
    <property type="molecule type" value="Genomic_DNA"/>
</dbReference>
<proteinExistence type="predicted"/>
<dbReference type="Proteomes" id="UP000203074">
    <property type="component" value="Segment"/>
</dbReference>
<reference evidence="3" key="3">
    <citation type="submission" date="2013-03" db="EMBL/GenBank/DDBJ databases">
        <title>The Cellulophaga phages: a novel, diverse, and globally ubiquitous model system.</title>
        <authorList>
            <person name="Holmfeldt K."/>
            <person name="Solonenko N."/>
            <person name="Shah M."/>
            <person name="Corrier K."/>
            <person name="Riemann L."/>
            <person name="VerBerkmoes N.C."/>
            <person name="Sullivan M.B."/>
        </authorList>
    </citation>
    <scope>NUCLEOTIDE SEQUENCE [LARGE SCALE GENOMIC DNA]</scope>
</reference>
<name>M4SPT5_9CAUD</name>
<dbReference type="RefSeq" id="YP_007673439.1">
    <property type="nucleotide sequence ID" value="NC_020842.1"/>
</dbReference>
<keyword evidence="4" id="KW-1185">Reference proteome</keyword>